<dbReference type="Gene3D" id="3.30.710.10">
    <property type="entry name" value="Potassium Channel Kv1.1, Chain A"/>
    <property type="match status" value="1"/>
</dbReference>
<keyword evidence="3" id="KW-1185">Reference proteome</keyword>
<dbReference type="Proteomes" id="UP001152747">
    <property type="component" value="Unassembled WGS sequence"/>
</dbReference>
<dbReference type="EMBL" id="CANHGI010000001">
    <property type="protein sequence ID" value="CAI5438061.1"/>
    <property type="molecule type" value="Genomic_DNA"/>
</dbReference>
<dbReference type="Pfam" id="PF00651">
    <property type="entry name" value="BTB"/>
    <property type="match status" value="1"/>
</dbReference>
<dbReference type="SMART" id="SM00225">
    <property type="entry name" value="BTB"/>
    <property type="match status" value="1"/>
</dbReference>
<name>A0A9P1I4E4_9PELO</name>
<evidence type="ECO:0000259" key="1">
    <source>
        <dbReference type="PROSITE" id="PS50097"/>
    </source>
</evidence>
<dbReference type="InterPro" id="IPR000210">
    <property type="entry name" value="BTB/POZ_dom"/>
</dbReference>
<dbReference type="InterPro" id="IPR011333">
    <property type="entry name" value="SKP1/BTB/POZ_sf"/>
</dbReference>
<feature type="domain" description="BTB" evidence="1">
    <location>
        <begin position="170"/>
        <end position="237"/>
    </location>
</feature>
<dbReference type="AlphaFoldDB" id="A0A9P1I4E4"/>
<accession>A0A9P1I4E4</accession>
<reference evidence="2" key="1">
    <citation type="submission" date="2022-11" db="EMBL/GenBank/DDBJ databases">
        <authorList>
            <person name="Kikuchi T."/>
        </authorList>
    </citation>
    <scope>NUCLEOTIDE SEQUENCE</scope>
    <source>
        <strain evidence="2">PS1010</strain>
    </source>
</reference>
<comment type="caution">
    <text evidence="2">The sequence shown here is derived from an EMBL/GenBank/DDBJ whole genome shotgun (WGS) entry which is preliminary data.</text>
</comment>
<evidence type="ECO:0000313" key="3">
    <source>
        <dbReference type="Proteomes" id="UP001152747"/>
    </source>
</evidence>
<dbReference type="SUPFAM" id="SSF54695">
    <property type="entry name" value="POZ domain"/>
    <property type="match status" value="1"/>
</dbReference>
<protein>
    <recommendedName>
        <fullName evidence="1">BTB domain-containing protein</fullName>
    </recommendedName>
</protein>
<evidence type="ECO:0000313" key="2">
    <source>
        <dbReference type="EMBL" id="CAI5438061.1"/>
    </source>
</evidence>
<organism evidence="2 3">
    <name type="scientific">Caenorhabditis angaria</name>
    <dbReference type="NCBI Taxonomy" id="860376"/>
    <lineage>
        <taxon>Eukaryota</taxon>
        <taxon>Metazoa</taxon>
        <taxon>Ecdysozoa</taxon>
        <taxon>Nematoda</taxon>
        <taxon>Chromadorea</taxon>
        <taxon>Rhabditida</taxon>
        <taxon>Rhabditina</taxon>
        <taxon>Rhabditomorpha</taxon>
        <taxon>Rhabditoidea</taxon>
        <taxon>Rhabditidae</taxon>
        <taxon>Peloderinae</taxon>
        <taxon>Caenorhabditis</taxon>
    </lineage>
</organism>
<gene>
    <name evidence="2" type="ORF">CAMP_LOCUS698</name>
</gene>
<sequence>METKRRKLDDNFLNPIVKENRFLRCKFELDGSTQLSEELLIDDLKWKIAISPTPNNTIEMFLFFLAPLDNRERYVCEVNASGSILRLQNTGNSTKPRVTFDSRIRTFDYDSNNYHNLLNSQTKPRIYPYMSCNLTDLLRSDYVRGTTIHIQFKLKKIKFFDFSRKIDNYSDIVLRAGDVDFYFNKGLLCSGSKYFFNKLQAGILQDPVINLDEFNLSYGKIALFLAAMHNYSIAVTAFNASSFLKIFYIFDCPGLKFRCEELLKSRNLKITVSLLKNIEDYEMENWMVDMLQKTDLQTLSAVAKLPKFKTLLKITQKRVLMHICSLIR</sequence>
<proteinExistence type="predicted"/>
<dbReference type="PROSITE" id="PS50097">
    <property type="entry name" value="BTB"/>
    <property type="match status" value="1"/>
</dbReference>